<dbReference type="InterPro" id="IPR000859">
    <property type="entry name" value="CUB_dom"/>
</dbReference>
<dbReference type="CDD" id="cd00041">
    <property type="entry name" value="CUB"/>
    <property type="match status" value="1"/>
</dbReference>
<evidence type="ECO:0000256" key="1">
    <source>
        <dbReference type="ARBA" id="ARBA00023157"/>
    </source>
</evidence>
<dbReference type="InterPro" id="IPR002172">
    <property type="entry name" value="LDrepeatLR_classA_rpt"/>
</dbReference>
<feature type="domain" description="CUB" evidence="4">
    <location>
        <begin position="134"/>
        <end position="290"/>
    </location>
</feature>
<feature type="transmembrane region" description="Helical" evidence="3">
    <location>
        <begin position="841"/>
        <end position="860"/>
    </location>
</feature>
<dbReference type="InterPro" id="IPR056707">
    <property type="entry name" value="DUF7805"/>
</dbReference>
<organism evidence="5 6">
    <name type="scientific">Ranatra chinensis</name>
    <dbReference type="NCBI Taxonomy" id="642074"/>
    <lineage>
        <taxon>Eukaryota</taxon>
        <taxon>Metazoa</taxon>
        <taxon>Ecdysozoa</taxon>
        <taxon>Arthropoda</taxon>
        <taxon>Hexapoda</taxon>
        <taxon>Insecta</taxon>
        <taxon>Pterygota</taxon>
        <taxon>Neoptera</taxon>
        <taxon>Paraneoptera</taxon>
        <taxon>Hemiptera</taxon>
        <taxon>Heteroptera</taxon>
        <taxon>Panheteroptera</taxon>
        <taxon>Nepomorpha</taxon>
        <taxon>Nepidae</taxon>
        <taxon>Ranatrinae</taxon>
        <taxon>Ranatra</taxon>
    </lineage>
</organism>
<keyword evidence="3" id="KW-1133">Transmembrane helix</keyword>
<dbReference type="AlphaFoldDB" id="A0ABD0YXE6"/>
<dbReference type="SMART" id="SM00042">
    <property type="entry name" value="CUB"/>
    <property type="match status" value="1"/>
</dbReference>
<dbReference type="SMART" id="SM00192">
    <property type="entry name" value="LDLa"/>
    <property type="match status" value="1"/>
</dbReference>
<evidence type="ECO:0000313" key="5">
    <source>
        <dbReference type="EMBL" id="KAL1140628.1"/>
    </source>
</evidence>
<evidence type="ECO:0000259" key="4">
    <source>
        <dbReference type="PROSITE" id="PS01180"/>
    </source>
</evidence>
<dbReference type="Pfam" id="PF25090">
    <property type="entry name" value="DUF7805"/>
    <property type="match status" value="1"/>
</dbReference>
<evidence type="ECO:0000256" key="2">
    <source>
        <dbReference type="PROSITE-ProRule" id="PRU00059"/>
    </source>
</evidence>
<dbReference type="InterPro" id="IPR035914">
    <property type="entry name" value="Sperma_CUB_dom_sf"/>
</dbReference>
<feature type="non-terminal residue" evidence="5">
    <location>
        <position position="1"/>
    </location>
</feature>
<reference evidence="5 6" key="1">
    <citation type="submission" date="2024-07" db="EMBL/GenBank/DDBJ databases">
        <title>Chromosome-level genome assembly of the water stick insect Ranatra chinensis (Heteroptera: Nepidae).</title>
        <authorList>
            <person name="Liu X."/>
        </authorList>
    </citation>
    <scope>NUCLEOTIDE SEQUENCE [LARGE SCALE GENOMIC DNA]</scope>
    <source>
        <strain evidence="5">Cailab_2021Rc</strain>
        <tissue evidence="5">Muscle</tissue>
    </source>
</reference>
<evidence type="ECO:0000313" key="6">
    <source>
        <dbReference type="Proteomes" id="UP001558652"/>
    </source>
</evidence>
<dbReference type="Gene3D" id="2.60.120.290">
    <property type="entry name" value="Spermadhesin, CUB domain"/>
    <property type="match status" value="2"/>
</dbReference>
<dbReference type="InterPro" id="IPR053207">
    <property type="entry name" value="Non-NMDA_GluR_Accessory"/>
</dbReference>
<keyword evidence="1" id="KW-1015">Disulfide bond</keyword>
<gene>
    <name evidence="5" type="ORF">AAG570_000558</name>
</gene>
<name>A0ABD0YXE6_9HEMI</name>
<sequence>VLQVTLERFTLGRFNSFLSEGCPDGYLALQEKSRSSAGGLWCGTSWGPVIYFSETTALTLSVTLLKLSSNQNGYNFDFKISYKMLPKSEAVVRFGEAGVDKLDDDSNSVEQPYLNSSAQPEQHYLGNRIGTTYCSRMFSDCDRKQCRLQSPNYPGVYPRNLTCYYAVRQQSVPQGKHALIAVSQPHGQLINIRSQSALYARPTQSTSPPLARLKVWKECDEVQDYVTVYDGYTTRDPVLLKFCGGGSQVPRTVSSGPELLVEFSSSPFGTFLYPAPLQALHGFQLKVDVEFVEREEPIYTRNKRCEFWISGNGNGVLESPHNSIPPNTTCLYHLWGSEPGATPLPRPQARPPRYRVWLSVLNYHVASLISPTLPEDTDCNTSLKIWDGTIKSTSLCNHVRPNVALLGRYCKEEVPRSCDHYLLKNASRPCTLTESFLSTGDSLTLELTLAEATSLRPVSFRALYEFVDLHQDGEPFGTGPCSRIFTSRYQLPSVQHSPQNFASPREIFLYGRGGAKNLSCVHRFEGQKGERVRLTINSLRNGNRTDCSTLNKGGWGRLHCIGQPTAFIQFWEIPFAKSLLKFPKDCMCATSEISLPFVYSSNSHILELHFVVNQMDATDDYRKLGFEGTWEFTRKPVCTRDQNVRGASGELVFSAPSRTTEEVNCEGQPWVIVPSDSRYLYVKTMGVIVGGTVKPKGKSERQCITSNRIEIHAGETHVIVCPTPVHQNNIVEVFSDGWVIKSGTSAERLPPEWARFYNKELRDIAVEFIAKEKGSYVVSWLELSRRRADTPGVGHLGDCPHRCPELDACINSSLWCDGTYHCPTGYDESASHCLPLPPIQLALLAIIVISAVSLVITLLCRLRKPRRHLKSLPSDTDTIMSSSAGKEVIC</sequence>
<evidence type="ECO:0000256" key="3">
    <source>
        <dbReference type="SAM" id="Phobius"/>
    </source>
</evidence>
<dbReference type="PANTHER" id="PTHR47537">
    <property type="entry name" value="CUBILIN"/>
    <property type="match status" value="1"/>
</dbReference>
<keyword evidence="3" id="KW-0812">Transmembrane</keyword>
<dbReference type="FunFam" id="2.60.120.290:FF:000065">
    <property type="entry name" value="Uncharacterized protein, isoform E"/>
    <property type="match status" value="1"/>
</dbReference>
<keyword evidence="3" id="KW-0472">Membrane</keyword>
<dbReference type="SUPFAM" id="SSF49854">
    <property type="entry name" value="Spermadhesin, CUB domain"/>
    <property type="match status" value="2"/>
</dbReference>
<keyword evidence="6" id="KW-1185">Reference proteome</keyword>
<comment type="caution">
    <text evidence="2">Lacks conserved residue(s) required for the propagation of feature annotation.</text>
</comment>
<dbReference type="PANTHER" id="PTHR47537:SF4">
    <property type="entry name" value="GH12701P"/>
    <property type="match status" value="1"/>
</dbReference>
<protein>
    <recommendedName>
        <fullName evidence="4">CUB domain-containing protein</fullName>
    </recommendedName>
</protein>
<dbReference type="Proteomes" id="UP001558652">
    <property type="component" value="Unassembled WGS sequence"/>
</dbReference>
<accession>A0ABD0YXE6</accession>
<dbReference type="PROSITE" id="PS01180">
    <property type="entry name" value="CUB"/>
    <property type="match status" value="1"/>
</dbReference>
<comment type="caution">
    <text evidence="5">The sequence shown here is derived from an EMBL/GenBank/DDBJ whole genome shotgun (WGS) entry which is preliminary data.</text>
</comment>
<dbReference type="EMBL" id="JBFDAA010000001">
    <property type="protein sequence ID" value="KAL1140628.1"/>
    <property type="molecule type" value="Genomic_DNA"/>
</dbReference>
<proteinExistence type="predicted"/>